<dbReference type="Pfam" id="PF20142">
    <property type="entry name" value="Scaffold"/>
    <property type="match status" value="1"/>
</dbReference>
<evidence type="ECO:0000256" key="3">
    <source>
        <dbReference type="ARBA" id="ARBA00022679"/>
    </source>
</evidence>
<dbReference type="UniPathway" id="UPA00219"/>
<keyword evidence="6" id="KW-0961">Cell wall biogenesis/degradation</keyword>
<evidence type="ECO:0000256" key="2">
    <source>
        <dbReference type="ARBA" id="ARBA00005992"/>
    </source>
</evidence>
<evidence type="ECO:0000256" key="6">
    <source>
        <dbReference type="ARBA" id="ARBA00023316"/>
    </source>
</evidence>
<dbReference type="GO" id="GO:0016740">
    <property type="term" value="F:transferase activity"/>
    <property type="evidence" value="ECO:0007669"/>
    <property type="project" value="UniProtKB-KW"/>
</dbReference>
<evidence type="ECO:0000259" key="8">
    <source>
        <dbReference type="Pfam" id="PF20142"/>
    </source>
</evidence>
<dbReference type="GO" id="GO:0004180">
    <property type="term" value="F:carboxypeptidase activity"/>
    <property type="evidence" value="ECO:0007669"/>
    <property type="project" value="UniProtKB-ARBA"/>
</dbReference>
<dbReference type="EMBL" id="PNGJ01000007">
    <property type="protein sequence ID" value="PMC23740.1"/>
    <property type="molecule type" value="Genomic_DNA"/>
</dbReference>
<name>A0A2N6QPW3_9BACT</name>
<evidence type="ECO:0000313" key="10">
    <source>
        <dbReference type="Proteomes" id="UP000235564"/>
    </source>
</evidence>
<dbReference type="SUPFAM" id="SSF141523">
    <property type="entry name" value="L,D-transpeptidase catalytic domain-like"/>
    <property type="match status" value="1"/>
</dbReference>
<comment type="similarity">
    <text evidence="2">Belongs to the YkuD family.</text>
</comment>
<feature type="domain" description="L,D-transpeptidase scaffold" evidence="8">
    <location>
        <begin position="15"/>
        <end position="177"/>
    </location>
</feature>
<keyword evidence="5" id="KW-0573">Peptidoglycan synthesis</keyword>
<dbReference type="InterPro" id="IPR052905">
    <property type="entry name" value="LD-transpeptidase_YkuD-like"/>
</dbReference>
<evidence type="ECO:0000256" key="4">
    <source>
        <dbReference type="ARBA" id="ARBA00022960"/>
    </source>
</evidence>
<keyword evidence="3" id="KW-0808">Transferase</keyword>
<comment type="caution">
    <text evidence="9">The sequence shown here is derived from an EMBL/GenBank/DDBJ whole genome shotgun (WGS) entry which is preliminary data.</text>
</comment>
<accession>A0A2N6QPW3</accession>
<dbReference type="Gene3D" id="2.40.440.10">
    <property type="entry name" value="L,D-transpeptidase catalytic domain-like"/>
    <property type="match status" value="1"/>
</dbReference>
<dbReference type="AlphaFoldDB" id="A0A2N6QPW3"/>
<dbReference type="GO" id="GO:0009252">
    <property type="term" value="P:peptidoglycan biosynthetic process"/>
    <property type="evidence" value="ECO:0007669"/>
    <property type="project" value="UniProtKB-UniPathway"/>
</dbReference>
<dbReference type="GO" id="GO:0071555">
    <property type="term" value="P:cell wall organization"/>
    <property type="evidence" value="ECO:0007669"/>
    <property type="project" value="UniProtKB-KW"/>
</dbReference>
<dbReference type="Proteomes" id="UP000235564">
    <property type="component" value="Unassembled WGS sequence"/>
</dbReference>
<dbReference type="InterPro" id="IPR045380">
    <property type="entry name" value="LD_TPept_scaffold_dom"/>
</dbReference>
<dbReference type="Pfam" id="PF03734">
    <property type="entry name" value="YkuD"/>
    <property type="match status" value="1"/>
</dbReference>
<dbReference type="InterPro" id="IPR038063">
    <property type="entry name" value="Transpep_catalytic_dom"/>
</dbReference>
<evidence type="ECO:0000259" key="7">
    <source>
        <dbReference type="Pfam" id="PF03734"/>
    </source>
</evidence>
<organism evidence="9 10">
    <name type="scientific">Hoylesella buccalis</name>
    <dbReference type="NCBI Taxonomy" id="28127"/>
    <lineage>
        <taxon>Bacteria</taxon>
        <taxon>Pseudomonadati</taxon>
        <taxon>Bacteroidota</taxon>
        <taxon>Bacteroidia</taxon>
        <taxon>Bacteroidales</taxon>
        <taxon>Prevotellaceae</taxon>
        <taxon>Hoylesella</taxon>
    </lineage>
</organism>
<comment type="pathway">
    <text evidence="1">Cell wall biogenesis; peptidoglycan biosynthesis.</text>
</comment>
<dbReference type="InterPro" id="IPR005490">
    <property type="entry name" value="LD_TPept_cat_dom"/>
</dbReference>
<gene>
    <name evidence="9" type="ORF">CJ231_09050</name>
</gene>
<feature type="domain" description="L,D-TPase catalytic" evidence="7">
    <location>
        <begin position="209"/>
        <end position="369"/>
    </location>
</feature>
<dbReference type="OrthoDB" id="9778545at2"/>
<reference evidence="9 10" key="1">
    <citation type="submission" date="2017-09" db="EMBL/GenBank/DDBJ databases">
        <title>Bacterial strain isolated from the female urinary microbiota.</title>
        <authorList>
            <person name="Thomas-White K."/>
            <person name="Kumar N."/>
            <person name="Forster S."/>
            <person name="Putonti C."/>
            <person name="Lawley T."/>
            <person name="Wolfe A.J."/>
        </authorList>
    </citation>
    <scope>NUCLEOTIDE SEQUENCE [LARGE SCALE GENOMIC DNA]</scope>
    <source>
        <strain evidence="9 10">UMB0536</strain>
    </source>
</reference>
<dbReference type="PANTHER" id="PTHR41533:SF2">
    <property type="entry name" value="BLR7131 PROTEIN"/>
    <property type="match status" value="1"/>
</dbReference>
<keyword evidence="4" id="KW-0133">Cell shape</keyword>
<evidence type="ECO:0000256" key="5">
    <source>
        <dbReference type="ARBA" id="ARBA00022984"/>
    </source>
</evidence>
<protein>
    <submittedName>
        <fullName evidence="9">L,D-transpeptidase</fullName>
    </submittedName>
</protein>
<dbReference type="PANTHER" id="PTHR41533">
    <property type="entry name" value="L,D-TRANSPEPTIDASE HI_1667-RELATED"/>
    <property type="match status" value="1"/>
</dbReference>
<evidence type="ECO:0000313" key="9">
    <source>
        <dbReference type="EMBL" id="PMC23740.1"/>
    </source>
</evidence>
<dbReference type="CDD" id="cd16913">
    <property type="entry name" value="YkuD_like"/>
    <property type="match status" value="1"/>
</dbReference>
<dbReference type="GO" id="GO:0008360">
    <property type="term" value="P:regulation of cell shape"/>
    <property type="evidence" value="ECO:0007669"/>
    <property type="project" value="UniProtKB-KW"/>
</dbReference>
<proteinExistence type="inferred from homology"/>
<sequence length="466" mass="54298">MKADVDSMQPDYRTRSYYGQHGSFLWIDRLGVDARADTLLAYLRTVDQIGFSPKKFYVKDIENDLKRLRTLDFDTARNTISQVMARLEYHLTKAYLRYVNGQQFGYTNPFALFNKLDVRKRDSVNVGYRELFDLPMQRPTKNFWTNALQKIRHDSVGIYLQAIQPHGKLYDDLKQRLPKAVGTAARRKVICNLERARWRLDDEPGKHEKYVIINLPSMHLMARDHDSTLIMRVGMGALSTKTPLVTSSIVRMDVNPQWVMPRSIIEKSVVPQAGNKDYFDARRYFIRERKTGKRMDVTQVSADMLKSGNYFVIQEGGKGNAMGRIVFRFKNKFAIYLHDTSSKEIFEKGNRGVSHGCIRLEKPFDFAVFLLDEKDKKTIERIRYSMEADIHPTYMDDNPSSDKKQSVEADRLDRAKLIKSVQVKPTVPLFITYYTLYPNENHVMTEYPDVYGFDSVIYHQLLNYLP</sequence>
<evidence type="ECO:0000256" key="1">
    <source>
        <dbReference type="ARBA" id="ARBA00004752"/>
    </source>
</evidence>